<protein>
    <submittedName>
        <fullName evidence="2">VOC family protein</fullName>
    </submittedName>
</protein>
<dbReference type="Proteomes" id="UP001197974">
    <property type="component" value="Chromosome"/>
</dbReference>
<dbReference type="RefSeq" id="WP_226539028.1">
    <property type="nucleotide sequence ID" value="NZ_CP129013.1"/>
</dbReference>
<keyword evidence="3" id="KW-1185">Reference proteome</keyword>
<proteinExistence type="predicted"/>
<accession>A0ABY9JWM2</accession>
<dbReference type="InterPro" id="IPR037523">
    <property type="entry name" value="VOC_core"/>
</dbReference>
<sequence length="125" mass="14628">MKINIKRIDHVQLCIPKGEDKIARLFYLEILGFKEINKPNNLKRNGGFWCQNGSVEIHIGVENEPQGKSKRHPAFEIQNLHSVRNYLEKKGVKIKEDPPIPGRIRFSIFDPFNNRIEFLEYNESP</sequence>
<dbReference type="InterPro" id="IPR029068">
    <property type="entry name" value="Glyas_Bleomycin-R_OHBP_Dase"/>
</dbReference>
<dbReference type="InterPro" id="IPR004360">
    <property type="entry name" value="Glyas_Fos-R_dOase_dom"/>
</dbReference>
<evidence type="ECO:0000313" key="2">
    <source>
        <dbReference type="EMBL" id="WLR43199.1"/>
    </source>
</evidence>
<evidence type="ECO:0000313" key="3">
    <source>
        <dbReference type="Proteomes" id="UP001197974"/>
    </source>
</evidence>
<dbReference type="PANTHER" id="PTHR39175">
    <property type="entry name" value="FAMILY PROTEIN, PUTATIVE (AFU_ORTHOLOGUE AFUA_3G15060)-RELATED"/>
    <property type="match status" value="1"/>
</dbReference>
<dbReference type="Pfam" id="PF00903">
    <property type="entry name" value="Glyoxalase"/>
    <property type="match status" value="1"/>
</dbReference>
<reference evidence="2 3" key="1">
    <citation type="submission" date="2023-06" db="EMBL/GenBank/DDBJ databases">
        <title>Five Gram-positive bacteria isolated from mangrove sediments in Shenzhen, Guangdong, China.</title>
        <authorList>
            <person name="Yu S."/>
            <person name="Zheng W."/>
            <person name="Huang Y."/>
        </authorList>
    </citation>
    <scope>NUCLEOTIDE SEQUENCE [LARGE SCALE GENOMIC DNA]</scope>
    <source>
        <strain evidence="2 3">SaN35-3</strain>
    </source>
</reference>
<organism evidence="2 3">
    <name type="scientific">Bacillus carboniphilus</name>
    <dbReference type="NCBI Taxonomy" id="86663"/>
    <lineage>
        <taxon>Bacteria</taxon>
        <taxon>Bacillati</taxon>
        <taxon>Bacillota</taxon>
        <taxon>Bacilli</taxon>
        <taxon>Bacillales</taxon>
        <taxon>Bacillaceae</taxon>
        <taxon>Bacillus</taxon>
    </lineage>
</organism>
<dbReference type="PROSITE" id="PS51819">
    <property type="entry name" value="VOC"/>
    <property type="match status" value="1"/>
</dbReference>
<evidence type="ECO:0000259" key="1">
    <source>
        <dbReference type="PROSITE" id="PS51819"/>
    </source>
</evidence>
<dbReference type="EMBL" id="CP129013">
    <property type="protein sequence ID" value="WLR43199.1"/>
    <property type="molecule type" value="Genomic_DNA"/>
</dbReference>
<dbReference type="Gene3D" id="3.10.180.10">
    <property type="entry name" value="2,3-Dihydroxybiphenyl 1,2-Dioxygenase, domain 1"/>
    <property type="match status" value="1"/>
</dbReference>
<dbReference type="SUPFAM" id="SSF54593">
    <property type="entry name" value="Glyoxalase/Bleomycin resistance protein/Dihydroxybiphenyl dioxygenase"/>
    <property type="match status" value="1"/>
</dbReference>
<gene>
    <name evidence="2" type="ORF">LC087_03080</name>
</gene>
<name>A0ABY9JWM2_9BACI</name>
<dbReference type="PANTHER" id="PTHR39175:SF1">
    <property type="entry name" value="FAMILY PROTEIN, PUTATIVE (AFU_ORTHOLOGUE AFUA_3G15060)-RELATED"/>
    <property type="match status" value="1"/>
</dbReference>
<feature type="domain" description="VOC" evidence="1">
    <location>
        <begin position="7"/>
        <end position="121"/>
    </location>
</feature>